<dbReference type="AlphaFoldDB" id="A0A511AKR5"/>
<comment type="caution">
    <text evidence="1">The sequence shown here is derived from an EMBL/GenBank/DDBJ whole genome shotgun (WGS) entry which is preliminary data.</text>
</comment>
<keyword evidence="2" id="KW-1185">Reference proteome</keyword>
<gene>
    <name evidence="1" type="ORF">MAE01_26070</name>
</gene>
<proteinExistence type="predicted"/>
<dbReference type="RefSeq" id="WP_147040061.1">
    <property type="nucleotide sequence ID" value="NZ_BJUW01000013.1"/>
</dbReference>
<dbReference type="OrthoDB" id="5772641at2"/>
<dbReference type="Proteomes" id="UP000321225">
    <property type="component" value="Unassembled WGS sequence"/>
</dbReference>
<evidence type="ECO:0000313" key="1">
    <source>
        <dbReference type="EMBL" id="GEK87431.1"/>
    </source>
</evidence>
<accession>A0A511AKR5</accession>
<name>A0A511AKR5_9MICO</name>
<organism evidence="1 2">
    <name type="scientific">Microbacterium aerolatum</name>
    <dbReference type="NCBI Taxonomy" id="153731"/>
    <lineage>
        <taxon>Bacteria</taxon>
        <taxon>Bacillati</taxon>
        <taxon>Actinomycetota</taxon>
        <taxon>Actinomycetes</taxon>
        <taxon>Micrococcales</taxon>
        <taxon>Microbacteriaceae</taxon>
        <taxon>Microbacterium</taxon>
    </lineage>
</organism>
<protein>
    <recommendedName>
        <fullName evidence="3">Antitoxin HicB</fullName>
    </recommendedName>
</protein>
<evidence type="ECO:0000313" key="2">
    <source>
        <dbReference type="Proteomes" id="UP000321225"/>
    </source>
</evidence>
<sequence length="141" mass="15427">MSARTFEVTVEREGTWWVFEIPELGTGGQARNLAEVDYEAQGVAAMWLNVSPETVAVNVTVKGPEHALNEWAAAERDEQEARVAQARAAERRRSVVRELRGQLSAPDVGRVLGISKQRVYQIEKTADAGKTIAGSSAPIPR</sequence>
<reference evidence="1 2" key="1">
    <citation type="submission" date="2019-07" db="EMBL/GenBank/DDBJ databases">
        <title>Whole genome shotgun sequence of Microbacterium aerolatum NBRC 103071.</title>
        <authorList>
            <person name="Hosoyama A."/>
            <person name="Uohara A."/>
            <person name="Ohji S."/>
            <person name="Ichikawa N."/>
        </authorList>
    </citation>
    <scope>NUCLEOTIDE SEQUENCE [LARGE SCALE GENOMIC DNA]</scope>
    <source>
        <strain evidence="1 2">NBRC 103071</strain>
    </source>
</reference>
<dbReference type="EMBL" id="BJUW01000013">
    <property type="protein sequence ID" value="GEK87431.1"/>
    <property type="molecule type" value="Genomic_DNA"/>
</dbReference>
<evidence type="ECO:0008006" key="3">
    <source>
        <dbReference type="Google" id="ProtNLM"/>
    </source>
</evidence>